<dbReference type="OrthoDB" id="1002209at2759"/>
<name>A0A5B6VC44_9ROSI</name>
<dbReference type="PANTHER" id="PTHR15503:SF45">
    <property type="entry name" value="RNA-DIRECTED DNA POLYMERASE HOMOLOG"/>
    <property type="match status" value="1"/>
</dbReference>
<dbReference type="AlphaFoldDB" id="A0A5B6VC44"/>
<dbReference type="InterPro" id="IPR032567">
    <property type="entry name" value="RTL1-rel"/>
</dbReference>
<comment type="caution">
    <text evidence="1">The sequence shown here is derived from an EMBL/GenBank/DDBJ whole genome shotgun (WGS) entry which is preliminary data.</text>
</comment>
<dbReference type="Proteomes" id="UP000325315">
    <property type="component" value="Unassembled WGS sequence"/>
</dbReference>
<accession>A0A5B6VC44</accession>
<evidence type="ECO:0000313" key="2">
    <source>
        <dbReference type="Proteomes" id="UP000325315"/>
    </source>
</evidence>
<dbReference type="Gene3D" id="3.10.10.10">
    <property type="entry name" value="HIV Type 1 Reverse Transcriptase, subunit A, domain 1"/>
    <property type="match status" value="1"/>
</dbReference>
<sequence length="165" mass="18505">MAYVHNSGSVGSPVQEIRIVKDFLNVFLEELPGLPPNMEVEFRIELLSGIASISIAPYRMAPKGSFDLCMDYRQLNKLMIMNKYTLLRIDDKFCGASIFLKIDLHSGNHQLKVNEIDVHKTAFRSHCGSHELSLSAISGSVSSLCLSTTFWYNLILKTGMMGIFK</sequence>
<proteinExistence type="predicted"/>
<dbReference type="SUPFAM" id="SSF56672">
    <property type="entry name" value="DNA/RNA polymerases"/>
    <property type="match status" value="1"/>
</dbReference>
<gene>
    <name evidence="1" type="ORF">EPI10_001794</name>
</gene>
<organism evidence="1 2">
    <name type="scientific">Gossypium australe</name>
    <dbReference type="NCBI Taxonomy" id="47621"/>
    <lineage>
        <taxon>Eukaryota</taxon>
        <taxon>Viridiplantae</taxon>
        <taxon>Streptophyta</taxon>
        <taxon>Embryophyta</taxon>
        <taxon>Tracheophyta</taxon>
        <taxon>Spermatophyta</taxon>
        <taxon>Magnoliopsida</taxon>
        <taxon>eudicotyledons</taxon>
        <taxon>Gunneridae</taxon>
        <taxon>Pentapetalae</taxon>
        <taxon>rosids</taxon>
        <taxon>malvids</taxon>
        <taxon>Malvales</taxon>
        <taxon>Malvaceae</taxon>
        <taxon>Malvoideae</taxon>
        <taxon>Gossypium</taxon>
    </lineage>
</organism>
<dbReference type="InterPro" id="IPR043502">
    <property type="entry name" value="DNA/RNA_pol_sf"/>
</dbReference>
<dbReference type="Gene3D" id="3.30.70.270">
    <property type="match status" value="1"/>
</dbReference>
<evidence type="ECO:0000313" key="1">
    <source>
        <dbReference type="EMBL" id="KAA3466722.1"/>
    </source>
</evidence>
<protein>
    <submittedName>
        <fullName evidence="1">Transposon Ty3-G Gag-Pol polyprotein</fullName>
    </submittedName>
</protein>
<keyword evidence="2" id="KW-1185">Reference proteome</keyword>
<dbReference type="PANTHER" id="PTHR15503">
    <property type="entry name" value="LDOC1 RELATED"/>
    <property type="match status" value="1"/>
</dbReference>
<dbReference type="InterPro" id="IPR043128">
    <property type="entry name" value="Rev_trsase/Diguanyl_cyclase"/>
</dbReference>
<reference evidence="2" key="1">
    <citation type="journal article" date="2019" name="Plant Biotechnol. J.">
        <title>Genome sequencing of the Australian wild diploid species Gossypium australe highlights disease resistance and delayed gland morphogenesis.</title>
        <authorList>
            <person name="Cai Y."/>
            <person name="Cai X."/>
            <person name="Wang Q."/>
            <person name="Wang P."/>
            <person name="Zhang Y."/>
            <person name="Cai C."/>
            <person name="Xu Y."/>
            <person name="Wang K."/>
            <person name="Zhou Z."/>
            <person name="Wang C."/>
            <person name="Geng S."/>
            <person name="Li B."/>
            <person name="Dong Q."/>
            <person name="Hou Y."/>
            <person name="Wang H."/>
            <person name="Ai P."/>
            <person name="Liu Z."/>
            <person name="Yi F."/>
            <person name="Sun M."/>
            <person name="An G."/>
            <person name="Cheng J."/>
            <person name="Zhang Y."/>
            <person name="Shi Q."/>
            <person name="Xie Y."/>
            <person name="Shi X."/>
            <person name="Chang Y."/>
            <person name="Huang F."/>
            <person name="Chen Y."/>
            <person name="Hong S."/>
            <person name="Mi L."/>
            <person name="Sun Q."/>
            <person name="Zhang L."/>
            <person name="Zhou B."/>
            <person name="Peng R."/>
            <person name="Zhang X."/>
            <person name="Liu F."/>
        </authorList>
    </citation>
    <scope>NUCLEOTIDE SEQUENCE [LARGE SCALE GENOMIC DNA]</scope>
    <source>
        <strain evidence="2">cv. PA1801</strain>
    </source>
</reference>
<dbReference type="EMBL" id="SMMG02000007">
    <property type="protein sequence ID" value="KAA3466722.1"/>
    <property type="molecule type" value="Genomic_DNA"/>
</dbReference>